<keyword evidence="9 15" id="KW-0694">RNA-binding</keyword>
<evidence type="ECO:0000256" key="7">
    <source>
        <dbReference type="ARBA" id="ARBA00022833"/>
    </source>
</evidence>
<comment type="function">
    <text evidence="14 15">Catalyzes the attachment of alanine to tRNA(Ala) in a two-step reaction: alanine is first activated by ATP to form Ala-AMP and then transferred to the acceptor end of tRNA(Ala). Also edits incorrectly charged tRNA(Ala) via its editing domain.</text>
</comment>
<dbReference type="FunFam" id="3.30.980.10:FF:000004">
    <property type="entry name" value="Alanine--tRNA ligase, cytoplasmic"/>
    <property type="match status" value="1"/>
</dbReference>
<proteinExistence type="inferred from homology"/>
<feature type="binding site" evidence="15">
    <location>
        <position position="721"/>
    </location>
    <ligand>
        <name>Zn(2+)</name>
        <dbReference type="ChEBI" id="CHEBI:29105"/>
    </ligand>
</feature>
<dbReference type="GO" id="GO:0005524">
    <property type="term" value="F:ATP binding"/>
    <property type="evidence" value="ECO:0007669"/>
    <property type="project" value="UniProtKB-UniRule"/>
</dbReference>
<keyword evidence="6 15" id="KW-0547">Nucleotide-binding</keyword>
<keyword evidence="5 15" id="KW-0479">Metal-binding</keyword>
<keyword evidence="2 15" id="KW-0963">Cytoplasm</keyword>
<dbReference type="CDD" id="cd00673">
    <property type="entry name" value="AlaRS_core"/>
    <property type="match status" value="1"/>
</dbReference>
<keyword evidence="10 15" id="KW-0648">Protein biosynthesis</keyword>
<evidence type="ECO:0000256" key="6">
    <source>
        <dbReference type="ARBA" id="ARBA00022741"/>
    </source>
</evidence>
<dbReference type="HAMAP" id="MF_00036_B">
    <property type="entry name" value="Ala_tRNA_synth_B"/>
    <property type="match status" value="1"/>
</dbReference>
<comment type="subunit">
    <text evidence="15">Monomer.</text>
</comment>
<evidence type="ECO:0000256" key="1">
    <source>
        <dbReference type="ARBA" id="ARBA00008429"/>
    </source>
</evidence>
<dbReference type="FunFam" id="2.40.30.130:FF:000004">
    <property type="entry name" value="Alanine--tRNA ligase"/>
    <property type="match status" value="1"/>
</dbReference>
<dbReference type="GO" id="GO:0004813">
    <property type="term" value="F:alanine-tRNA ligase activity"/>
    <property type="evidence" value="ECO:0007669"/>
    <property type="project" value="UniProtKB-UniRule"/>
</dbReference>
<evidence type="ECO:0000256" key="11">
    <source>
        <dbReference type="ARBA" id="ARBA00023128"/>
    </source>
</evidence>
<dbReference type="InterPro" id="IPR050058">
    <property type="entry name" value="Ala-tRNA_ligase"/>
</dbReference>
<dbReference type="FunFam" id="3.30.930.10:FF:000011">
    <property type="entry name" value="Alanine--tRNA ligase, cytoplasmic"/>
    <property type="match status" value="1"/>
</dbReference>
<feature type="domain" description="Alanyl-transfer RNA synthetases family profile" evidence="16">
    <location>
        <begin position="7"/>
        <end position="764"/>
    </location>
</feature>
<dbReference type="PRINTS" id="PR00980">
    <property type="entry name" value="TRNASYNTHALA"/>
</dbReference>
<comment type="catalytic activity">
    <reaction evidence="13 15">
        <text>tRNA(Ala) + L-alanine + ATP = L-alanyl-tRNA(Ala) + AMP + diphosphate</text>
        <dbReference type="Rhea" id="RHEA:12540"/>
        <dbReference type="Rhea" id="RHEA-COMP:9657"/>
        <dbReference type="Rhea" id="RHEA-COMP:9923"/>
        <dbReference type="ChEBI" id="CHEBI:30616"/>
        <dbReference type="ChEBI" id="CHEBI:33019"/>
        <dbReference type="ChEBI" id="CHEBI:57972"/>
        <dbReference type="ChEBI" id="CHEBI:78442"/>
        <dbReference type="ChEBI" id="CHEBI:78497"/>
        <dbReference type="ChEBI" id="CHEBI:456215"/>
        <dbReference type="EC" id="6.1.1.7"/>
    </reaction>
</comment>
<dbReference type="SMART" id="SM00863">
    <property type="entry name" value="tRNA_SAD"/>
    <property type="match status" value="1"/>
</dbReference>
<dbReference type="InterPro" id="IPR018163">
    <property type="entry name" value="Thr/Ala-tRNA-synth_IIc_edit"/>
</dbReference>
<dbReference type="Pfam" id="PF02272">
    <property type="entry name" value="DHHA1"/>
    <property type="match status" value="1"/>
</dbReference>
<feature type="binding site" evidence="15">
    <location>
        <position position="601"/>
    </location>
    <ligand>
        <name>Zn(2+)</name>
        <dbReference type="ChEBI" id="CHEBI:29105"/>
    </ligand>
</feature>
<feature type="binding site" evidence="15">
    <location>
        <position position="725"/>
    </location>
    <ligand>
        <name>Zn(2+)</name>
        <dbReference type="ChEBI" id="CHEBI:29105"/>
    </ligand>
</feature>
<evidence type="ECO:0000313" key="18">
    <source>
        <dbReference type="Proteomes" id="UP000070444"/>
    </source>
</evidence>
<evidence type="ECO:0000256" key="9">
    <source>
        <dbReference type="ARBA" id="ARBA00022884"/>
    </source>
</evidence>
<gene>
    <name evidence="15" type="primary">ALA1</name>
    <name evidence="17" type="ORF">CONCODRAFT_35003</name>
</gene>
<dbReference type="GO" id="GO:0002161">
    <property type="term" value="F:aminoacyl-tRNA deacylase activity"/>
    <property type="evidence" value="ECO:0007669"/>
    <property type="project" value="TreeGrafter"/>
</dbReference>
<dbReference type="InterPro" id="IPR003156">
    <property type="entry name" value="DHHA1_dom"/>
</dbReference>
<keyword evidence="3 15" id="KW-0820">tRNA-binding</keyword>
<dbReference type="PANTHER" id="PTHR11777:SF9">
    <property type="entry name" value="ALANINE--TRNA LIGASE, CYTOPLASMIC"/>
    <property type="match status" value="1"/>
</dbReference>
<comment type="subcellular location">
    <subcellularLocation>
        <location evidence="15">Mitochondrion</location>
    </subcellularLocation>
    <subcellularLocation>
        <location evidence="15">Cytoplasm</location>
    </subcellularLocation>
</comment>
<comment type="similarity">
    <text evidence="1">Belongs to the class-II aminoacyl-tRNA synthetase family. Alax-L subfamily.</text>
</comment>
<keyword evidence="8 15" id="KW-0067">ATP-binding</keyword>
<comment type="cofactor">
    <cofactor evidence="15">
        <name>Zn(2+)</name>
        <dbReference type="ChEBI" id="CHEBI:29105"/>
    </cofactor>
    <text evidence="15">Binds 1 zinc ion per subunit.</text>
</comment>
<dbReference type="InterPro" id="IPR023033">
    <property type="entry name" value="Ala_tRNA_ligase_euk/bac"/>
</dbReference>
<dbReference type="GO" id="GO:0070143">
    <property type="term" value="P:mitochondrial alanyl-tRNA aminoacylation"/>
    <property type="evidence" value="ECO:0007669"/>
    <property type="project" value="UniProtKB-UniRule"/>
</dbReference>
<dbReference type="OrthoDB" id="2423964at2759"/>
<dbReference type="Pfam" id="PF01411">
    <property type="entry name" value="tRNA-synt_2c"/>
    <property type="match status" value="1"/>
</dbReference>
<dbReference type="GO" id="GO:0000049">
    <property type="term" value="F:tRNA binding"/>
    <property type="evidence" value="ECO:0007669"/>
    <property type="project" value="UniProtKB-KW"/>
</dbReference>
<keyword evidence="4 15" id="KW-0436">Ligase</keyword>
<dbReference type="Proteomes" id="UP000070444">
    <property type="component" value="Unassembled WGS sequence"/>
</dbReference>
<dbReference type="InterPro" id="IPR009000">
    <property type="entry name" value="Transl_B-barrel_sf"/>
</dbReference>
<dbReference type="Gene3D" id="3.30.930.10">
    <property type="entry name" value="Bira Bifunctional Protein, Domain 2"/>
    <property type="match status" value="1"/>
</dbReference>
<keyword evidence="12 15" id="KW-0030">Aminoacyl-tRNA synthetase</keyword>
<dbReference type="InterPro" id="IPR059090">
    <property type="entry name" value="ALA1_helical"/>
</dbReference>
<dbReference type="Gene3D" id="3.30.980.10">
    <property type="entry name" value="Threonyl-trna Synthetase, Chain A, domain 2"/>
    <property type="match status" value="1"/>
</dbReference>
<dbReference type="InterPro" id="IPR002318">
    <property type="entry name" value="Ala-tRNA-lgiase_IIc"/>
</dbReference>
<organism evidence="17 18">
    <name type="scientific">Conidiobolus coronatus (strain ATCC 28846 / CBS 209.66 / NRRL 28638)</name>
    <name type="common">Delacroixia coronata</name>
    <dbReference type="NCBI Taxonomy" id="796925"/>
    <lineage>
        <taxon>Eukaryota</taxon>
        <taxon>Fungi</taxon>
        <taxon>Fungi incertae sedis</taxon>
        <taxon>Zoopagomycota</taxon>
        <taxon>Entomophthoromycotina</taxon>
        <taxon>Entomophthoromycetes</taxon>
        <taxon>Entomophthorales</taxon>
        <taxon>Ancylistaceae</taxon>
        <taxon>Conidiobolus</taxon>
    </lineage>
</organism>
<evidence type="ECO:0000256" key="14">
    <source>
        <dbReference type="ARBA" id="ARBA00055137"/>
    </source>
</evidence>
<dbReference type="Pfam" id="PF26023">
    <property type="entry name" value="ALA1"/>
    <property type="match status" value="1"/>
</dbReference>
<dbReference type="EC" id="6.1.1.7" evidence="15"/>
<evidence type="ECO:0000256" key="15">
    <source>
        <dbReference type="HAMAP-Rule" id="MF_03133"/>
    </source>
</evidence>
<comment type="domain">
    <text evidence="15">Consists of three domains; the N-terminal catalytic domain, the editing domain and the C-terminal C-Ala domain. The editing domain removes incorrectly charged amino acids, while the C-Ala domain, along with tRNA(Ala), serves as a bridge to cooperatively bring together the editing and aminoacylation centers thus stimulating deacylation of misacylated tRNAs.</text>
</comment>
<accession>A0A137PGP9</accession>
<dbReference type="InterPro" id="IPR045864">
    <property type="entry name" value="aa-tRNA-synth_II/BPL/LPL"/>
</dbReference>
<evidence type="ECO:0000256" key="4">
    <source>
        <dbReference type="ARBA" id="ARBA00022598"/>
    </source>
</evidence>
<dbReference type="SUPFAM" id="SSF101353">
    <property type="entry name" value="Putative anticodon-binding domain of alanyl-tRNA synthetase (AlaRS)"/>
    <property type="match status" value="1"/>
</dbReference>
<keyword evidence="7 15" id="KW-0862">Zinc</keyword>
<evidence type="ECO:0000256" key="2">
    <source>
        <dbReference type="ARBA" id="ARBA00022490"/>
    </source>
</evidence>
<keyword evidence="11 15" id="KW-0496">Mitochondrion</keyword>
<evidence type="ECO:0000256" key="8">
    <source>
        <dbReference type="ARBA" id="ARBA00022840"/>
    </source>
</evidence>
<keyword evidence="18" id="KW-1185">Reference proteome</keyword>
<dbReference type="FunFam" id="3.10.310.40:FF:000003">
    <property type="entry name" value="Alanine--tRNA ligase"/>
    <property type="match status" value="1"/>
</dbReference>
<dbReference type="GO" id="GO:0008270">
    <property type="term" value="F:zinc ion binding"/>
    <property type="evidence" value="ECO:0007669"/>
    <property type="project" value="UniProtKB-UniRule"/>
</dbReference>
<evidence type="ECO:0000256" key="12">
    <source>
        <dbReference type="ARBA" id="ARBA00023146"/>
    </source>
</evidence>
<dbReference type="GO" id="GO:0005739">
    <property type="term" value="C:mitochondrion"/>
    <property type="evidence" value="ECO:0007669"/>
    <property type="project" value="UniProtKB-SubCell"/>
</dbReference>
<dbReference type="InterPro" id="IPR012947">
    <property type="entry name" value="tRNA_SAD"/>
</dbReference>
<feature type="binding site" evidence="15">
    <location>
        <position position="605"/>
    </location>
    <ligand>
        <name>Zn(2+)</name>
        <dbReference type="ChEBI" id="CHEBI:29105"/>
    </ligand>
</feature>
<reference evidence="17 18" key="1">
    <citation type="journal article" date="2015" name="Genome Biol. Evol.">
        <title>Phylogenomic analyses indicate that early fungi evolved digesting cell walls of algal ancestors of land plants.</title>
        <authorList>
            <person name="Chang Y."/>
            <person name="Wang S."/>
            <person name="Sekimoto S."/>
            <person name="Aerts A.L."/>
            <person name="Choi C."/>
            <person name="Clum A."/>
            <person name="LaButti K.M."/>
            <person name="Lindquist E.A."/>
            <person name="Yee Ngan C."/>
            <person name="Ohm R.A."/>
            <person name="Salamov A.A."/>
            <person name="Grigoriev I.V."/>
            <person name="Spatafora J.W."/>
            <person name="Berbee M.L."/>
        </authorList>
    </citation>
    <scope>NUCLEOTIDE SEQUENCE [LARGE SCALE GENOMIC DNA]</scope>
    <source>
        <strain evidence="17 18">NRRL 28638</strain>
    </source>
</reference>
<evidence type="ECO:0000256" key="5">
    <source>
        <dbReference type="ARBA" id="ARBA00022723"/>
    </source>
</evidence>
<dbReference type="InterPro" id="IPR018165">
    <property type="entry name" value="Ala-tRNA-synth_IIc_core"/>
</dbReference>
<dbReference type="SUPFAM" id="SSF55186">
    <property type="entry name" value="ThrRS/AlaRS common domain"/>
    <property type="match status" value="1"/>
</dbReference>
<dbReference type="STRING" id="796925.A0A137PGP9"/>
<evidence type="ECO:0000256" key="3">
    <source>
        <dbReference type="ARBA" id="ARBA00022555"/>
    </source>
</evidence>
<dbReference type="PANTHER" id="PTHR11777">
    <property type="entry name" value="ALANYL-TRNA SYNTHETASE"/>
    <property type="match status" value="1"/>
</dbReference>
<dbReference type="Gene3D" id="2.40.30.130">
    <property type="match status" value="1"/>
</dbReference>
<dbReference type="Gene3D" id="3.10.310.40">
    <property type="match status" value="1"/>
</dbReference>
<protein>
    <recommendedName>
        <fullName evidence="15">Alanine--tRNA ligase</fullName>
        <ecNumber evidence="15">6.1.1.7</ecNumber>
    </recommendedName>
    <alternativeName>
        <fullName evidence="15">Alanyl-tRNA synthetase</fullName>
        <shortName evidence="15">AlaRS</shortName>
    </alternativeName>
</protein>
<evidence type="ECO:0000259" key="16">
    <source>
        <dbReference type="PROSITE" id="PS50860"/>
    </source>
</evidence>
<dbReference type="EMBL" id="KQ964427">
    <property type="protein sequence ID" value="KXN74111.1"/>
    <property type="molecule type" value="Genomic_DNA"/>
</dbReference>
<evidence type="ECO:0000256" key="10">
    <source>
        <dbReference type="ARBA" id="ARBA00022917"/>
    </source>
</evidence>
<evidence type="ECO:0000313" key="17">
    <source>
        <dbReference type="EMBL" id="KXN74111.1"/>
    </source>
</evidence>
<dbReference type="SUPFAM" id="SSF50447">
    <property type="entry name" value="Translation proteins"/>
    <property type="match status" value="1"/>
</dbReference>
<evidence type="ECO:0000256" key="13">
    <source>
        <dbReference type="ARBA" id="ARBA00048300"/>
    </source>
</evidence>
<dbReference type="NCBIfam" id="TIGR00344">
    <property type="entry name" value="alaS"/>
    <property type="match status" value="1"/>
</dbReference>
<dbReference type="InterPro" id="IPR018162">
    <property type="entry name" value="Ala-tRNA-ligase_IIc_anticod-bd"/>
</dbReference>
<dbReference type="Pfam" id="PF07973">
    <property type="entry name" value="tRNA_SAD"/>
    <property type="match status" value="1"/>
</dbReference>
<dbReference type="InterPro" id="IPR018164">
    <property type="entry name" value="Ala-tRNA-synth_IIc_N"/>
</dbReference>
<dbReference type="PROSITE" id="PS50860">
    <property type="entry name" value="AA_TRNA_LIGASE_II_ALA"/>
    <property type="match status" value="1"/>
</dbReference>
<dbReference type="SUPFAM" id="SSF55681">
    <property type="entry name" value="Class II aaRS and biotin synthetases"/>
    <property type="match status" value="1"/>
</dbReference>
<sequence>MSNELEWSVTKVRQTYFDFFEKNGHTFVPSSSTIPHDDPTLLFANAGMNQYKPIFLGTCDSASEFGKLKRAYNSQKCIRAGGKHNDLDDVGKDVYHHTFFEMLGNWSFGDYFKKEAISMAWELLTEVYKLPKERLYVTYYGGDADKGLEPDNEARDYWLAQGLDASKVLPFGNKENFWEMGDQGPCGPCSEIHFDRIGGRDAAHLVNLDDPDVLEIWNLVFIQFNREADGSLRPLPNKHVDTGMGLERLVSVLQNKSSNYDTDVFVPIFEAIQKLTGARPYTGKVGAEDADGIDMAYRVVADHVRTLLIAISDSGVPSNEGRGYVLRRILRRGCRYARRKFQVQIGSFFSSLLPTVVSILGEAYPEITKKLEDVKEILNDEEVSFNRTLDRGERLFEQCLTNAKANNVNEISGQDAWRLYDTFGFPLDLTTLMAEEAGFNVNMDEFNKQQEAAKELSRKGRSGTGAQGENLVLSVHDIALVEKDESIPKTDDIYKFTESSIDATVKGIFFDGKLHSSAESSGSLIGVLLDKTNFYAESGGQEYDTGSIFVDGKVEFAVENVQVYAGYVLHTGSLKYGTLSVGDQVVASYDESRRAPLRSNHTATHVLNYALREVMPGEVVDQKGSLVAPEKLRFDFTSKGALTAEQLSGAQKICNDIVKQDLPVYYKDVSLTVAKSIYGLRAVFGEVYPDPVRVVSIGADIDAMIADASNTEWAKYSVEFCGGTHVPRTSEIGSILLIEESAVSKGIRRIIAVTGKEAKQAQKLADEFKVKLDALNSLKGAELDATLKTIVKELDALTISAVDKTEFRAIFADNKKRFDDEDKANKAAQVKIALEQTKCALERNPDQHFIVEVLEVGSNSKAIQGAVKHVQSLKDKAALFISPDRDNGRVSYQCVVPKTLTAQGIKAIDWVTVVSDLVGGKKGGKDESAQGAGTEVEKVSEAAKLAEEFITEKLSKLSL</sequence>
<dbReference type="AlphaFoldDB" id="A0A137PGP9"/>
<dbReference type="OMA" id="NKKDNFW"/>
<name>A0A137PGP9_CONC2</name>